<sequence>MKPIFKMISAATLILTLISPTTIFAAGTGDNPTFTSDSPTVAQQTAKAQKNQLALQKAQQLASGISLYALGESKTIAVPSYQQEKSYWCGPATTKQVLGFFNGSSSSQTTYAKELGTTTDGTDFSLVDDIINKYQTKNTYIYQSFTSSDYLTWKSAMILSIDWGNPAVLDLKITSANMPLYPRTVEGHILNTSGYNVISENAKKLRLTDPFDEGGRGVTLGNVWHPFDGVWGANQAHFRKAILW</sequence>
<dbReference type="InterPro" id="IPR039564">
    <property type="entry name" value="Peptidase_C39-like"/>
</dbReference>
<organism evidence="3 5">
    <name type="scientific">Paenibacillus pabuli</name>
    <dbReference type="NCBI Taxonomy" id="1472"/>
    <lineage>
        <taxon>Bacteria</taxon>
        <taxon>Bacillati</taxon>
        <taxon>Bacillota</taxon>
        <taxon>Bacilli</taxon>
        <taxon>Bacillales</taxon>
        <taxon>Paenibacillaceae</taxon>
        <taxon>Paenibacillus</taxon>
    </lineage>
</organism>
<evidence type="ECO:0000313" key="5">
    <source>
        <dbReference type="Proteomes" id="UP000247078"/>
    </source>
</evidence>
<dbReference type="OrthoDB" id="2966913at2"/>
<evidence type="ECO:0000313" key="3">
    <source>
        <dbReference type="EMBL" id="PWW32620.1"/>
    </source>
</evidence>
<evidence type="ECO:0000313" key="6">
    <source>
        <dbReference type="Proteomes" id="UP000248827"/>
    </source>
</evidence>
<dbReference type="RefSeq" id="WP_110002466.1">
    <property type="nucleotide sequence ID" value="NZ_QGTZ01000025.1"/>
</dbReference>
<reference evidence="3 5" key="1">
    <citation type="submission" date="2018-05" db="EMBL/GenBank/DDBJ databases">
        <title>Freshwater and sediment microbial communities from various areas in North America, analyzing microbe dynamics in response to fracking.</title>
        <authorList>
            <person name="Lamendella R."/>
        </authorList>
    </citation>
    <scope>NUCLEOTIDE SEQUENCE [LARGE SCALE GENOMIC DNA]</scope>
    <source>
        <strain evidence="3 5">DB-3</strain>
        <strain evidence="4 6">NG-13</strain>
    </source>
</reference>
<dbReference type="AlphaFoldDB" id="A0A855XPN1"/>
<dbReference type="EMBL" id="QGTZ01000025">
    <property type="protein sequence ID" value="PWW32620.1"/>
    <property type="molecule type" value="Genomic_DNA"/>
</dbReference>
<dbReference type="Pfam" id="PF13529">
    <property type="entry name" value="Peptidase_C39_2"/>
    <property type="match status" value="1"/>
</dbReference>
<evidence type="ECO:0000256" key="1">
    <source>
        <dbReference type="SAM" id="SignalP"/>
    </source>
</evidence>
<feature type="chain" id="PRO_5032538888" evidence="1">
    <location>
        <begin position="26"/>
        <end position="244"/>
    </location>
</feature>
<keyword evidence="6" id="KW-1185">Reference proteome</keyword>
<dbReference type="Proteomes" id="UP000248827">
    <property type="component" value="Unassembled WGS sequence"/>
</dbReference>
<evidence type="ECO:0000259" key="2">
    <source>
        <dbReference type="Pfam" id="PF13529"/>
    </source>
</evidence>
<protein>
    <submittedName>
        <fullName evidence="3">Peptidase C39-like protein</fullName>
    </submittedName>
</protein>
<accession>A0A855XPN1</accession>
<feature type="domain" description="Peptidase C39-like" evidence="2">
    <location>
        <begin position="77"/>
        <end position="210"/>
    </location>
</feature>
<name>A0A855XPN1_9BACL</name>
<feature type="signal peptide" evidence="1">
    <location>
        <begin position="1"/>
        <end position="25"/>
    </location>
</feature>
<evidence type="ECO:0000313" key="4">
    <source>
        <dbReference type="EMBL" id="RAI83883.1"/>
    </source>
</evidence>
<dbReference type="EMBL" id="QLLI01000028">
    <property type="protein sequence ID" value="RAI83883.1"/>
    <property type="molecule type" value="Genomic_DNA"/>
</dbReference>
<dbReference type="Proteomes" id="UP000247078">
    <property type="component" value="Unassembled WGS sequence"/>
</dbReference>
<comment type="caution">
    <text evidence="3">The sequence shown here is derived from an EMBL/GenBank/DDBJ whole genome shotgun (WGS) entry which is preliminary data.</text>
</comment>
<gene>
    <name evidence="4" type="ORF">DET54_1289</name>
    <name evidence="3" type="ORF">DET56_12510</name>
</gene>
<dbReference type="Gene3D" id="3.90.70.10">
    <property type="entry name" value="Cysteine proteinases"/>
    <property type="match status" value="1"/>
</dbReference>
<keyword evidence="1" id="KW-0732">Signal</keyword>
<proteinExistence type="predicted"/>